<reference evidence="1 2" key="1">
    <citation type="submission" date="2018-12" db="EMBL/GenBank/DDBJ databases">
        <authorList>
            <consortium name="Pathogen Informatics"/>
        </authorList>
    </citation>
    <scope>NUCLEOTIDE SEQUENCE [LARGE SCALE GENOMIC DNA]</scope>
    <source>
        <strain evidence="1 2">NCTC8271</strain>
    </source>
</reference>
<accession>A0A3S4F2E6</accession>
<dbReference type="AlphaFoldDB" id="A0A3S4F2E6"/>
<sequence length="158" mass="17617">MIMQRLSPLARGTLTHHIRVRPRDRFIPAGAGNTRLINSKMVTSPVYPRWRGEHRLLDGITVAISGLSPLARGTLRPGRTGHHYHRFIPAGAGNTVAKYSGKQPNAVYPRWRGEHAHHPLRRAFFRGLSPLARGTPLSRERIELITRFIPAGAGNTLC</sequence>
<gene>
    <name evidence="1" type="ORF">NCTC8271_01236</name>
</gene>
<proteinExistence type="predicted"/>
<organism evidence="1 2">
    <name type="scientific">Salmonella enterica I</name>
    <dbReference type="NCBI Taxonomy" id="59201"/>
    <lineage>
        <taxon>Bacteria</taxon>
        <taxon>Pseudomonadati</taxon>
        <taxon>Pseudomonadota</taxon>
        <taxon>Gammaproteobacteria</taxon>
        <taxon>Enterobacterales</taxon>
        <taxon>Enterobacteriaceae</taxon>
        <taxon>Salmonella</taxon>
    </lineage>
</organism>
<dbReference type="AntiFam" id="ANF00006">
    <property type="entry name" value="Translation of CRISPR region"/>
</dbReference>
<dbReference type="EMBL" id="LR134148">
    <property type="protein sequence ID" value="VEA32975.1"/>
    <property type="molecule type" value="Genomic_DNA"/>
</dbReference>
<protein>
    <submittedName>
        <fullName evidence="1">Domain of uncharacterized function (DUF2825)</fullName>
    </submittedName>
</protein>
<dbReference type="AntiFam" id="ANF00057">
    <property type="entry name" value="Translation of E. coli type CRISPR repeat"/>
</dbReference>
<dbReference type="Proteomes" id="UP000273655">
    <property type="component" value="Chromosome 1"/>
</dbReference>
<name>A0A3S4F2E6_SALET</name>
<evidence type="ECO:0000313" key="1">
    <source>
        <dbReference type="EMBL" id="VEA32975.1"/>
    </source>
</evidence>
<evidence type="ECO:0000313" key="2">
    <source>
        <dbReference type="Proteomes" id="UP000273655"/>
    </source>
</evidence>